<sequence length="454" mass="48485">MAKAPVQKFADRISKFFVPLVILISFSTWLAWFLAGKYHAYPKSWIPSSMDSFELALQFGISVMVIACPCALGLATPTAVMVGTGVGASQGVLIKGGQALESAHKVNCIVFDKTGTLTIGKPVIVNTKLLTKMVLREFYELVAAAEVNSEHPLAKAVVEYAKKFKDEENPSWPEARDFVSVTGHGVKAIVRNKEIMVGNKSLMTDHNIAIPIVAEELLAEAENMAQTGILVSINGEVAGVLAISDPLKPGAQEVISILKSMKIRSIMVTGDNWGTANSIAREVGIEDVIAEAKPDQKADKVKNLQASGYTVAMVGDGINDSPALVAADVGMAIGAGTDIAIEAADIVLMKSNLEDVITAIDLSRKTFTRIRLNYVWALGYNLLGIPIAAGVLFPSTGFRLPPWIAGAAMAASSVSVVCCSLLLKYYKRPKKLNSLDIGTITIETSSDPLIIHDD</sequence>
<protein>
    <submittedName>
        <fullName evidence="14">Copper-transporting ATPase 3-like protein</fullName>
    </submittedName>
</protein>
<dbReference type="InterPro" id="IPR023298">
    <property type="entry name" value="ATPase_P-typ_TM_dom_sf"/>
</dbReference>
<dbReference type="InterPro" id="IPR023214">
    <property type="entry name" value="HAD_sf"/>
</dbReference>
<dbReference type="SUPFAM" id="SSF56784">
    <property type="entry name" value="HAD-like"/>
    <property type="match status" value="1"/>
</dbReference>
<evidence type="ECO:0000256" key="2">
    <source>
        <dbReference type="ARBA" id="ARBA00006024"/>
    </source>
</evidence>
<name>A0A2K3NAZ7_TRIPR</name>
<evidence type="ECO:0000256" key="8">
    <source>
        <dbReference type="ARBA" id="ARBA00022967"/>
    </source>
</evidence>
<keyword evidence="8" id="KW-1278">Translocase</keyword>
<evidence type="ECO:0000256" key="11">
    <source>
        <dbReference type="ARBA" id="ARBA00023065"/>
    </source>
</evidence>
<reference evidence="14 15" key="1">
    <citation type="journal article" date="2014" name="Am. J. Bot.">
        <title>Genome assembly and annotation for red clover (Trifolium pratense; Fabaceae).</title>
        <authorList>
            <person name="Istvanek J."/>
            <person name="Jaros M."/>
            <person name="Krenek A."/>
            <person name="Repkova J."/>
        </authorList>
    </citation>
    <scope>NUCLEOTIDE SEQUENCE [LARGE SCALE GENOMIC DNA]</scope>
    <source>
        <strain evidence="15">cv. Tatra</strain>
        <tissue evidence="14">Young leaves</tissue>
    </source>
</reference>
<evidence type="ECO:0000256" key="12">
    <source>
        <dbReference type="ARBA" id="ARBA00023136"/>
    </source>
</evidence>
<feature type="transmembrane region" description="Helical" evidence="13">
    <location>
        <begin position="16"/>
        <end position="35"/>
    </location>
</feature>
<reference evidence="14 15" key="2">
    <citation type="journal article" date="2017" name="Front. Plant Sci.">
        <title>Gene Classification and Mining of Molecular Markers Useful in Red Clover (Trifolium pratense) Breeding.</title>
        <authorList>
            <person name="Istvanek J."/>
            <person name="Dluhosova J."/>
            <person name="Dluhos P."/>
            <person name="Patkova L."/>
            <person name="Nedelnik J."/>
            <person name="Repkova J."/>
        </authorList>
    </citation>
    <scope>NUCLEOTIDE SEQUENCE [LARGE SCALE GENOMIC DNA]</scope>
    <source>
        <strain evidence="15">cv. Tatra</strain>
        <tissue evidence="14">Young leaves</tissue>
    </source>
</reference>
<keyword evidence="13" id="KW-0067">ATP-binding</keyword>
<proteinExistence type="inferred from homology"/>
<dbReference type="InterPro" id="IPR018303">
    <property type="entry name" value="ATPase_P-typ_P_site"/>
</dbReference>
<keyword evidence="6" id="KW-0677">Repeat</keyword>
<dbReference type="FunFam" id="3.40.50.1000:FF:000031">
    <property type="entry name" value="Probable copper-transporting ATPase HMA5"/>
    <property type="match status" value="1"/>
</dbReference>
<dbReference type="InterPro" id="IPR027256">
    <property type="entry name" value="P-typ_ATPase_IB"/>
</dbReference>
<comment type="subcellular location">
    <subcellularLocation>
        <location evidence="1 13">Membrane</location>
    </subcellularLocation>
</comment>
<evidence type="ECO:0000256" key="9">
    <source>
        <dbReference type="ARBA" id="ARBA00022989"/>
    </source>
</evidence>
<keyword evidence="11" id="KW-0406">Ion transport</keyword>
<dbReference type="NCBIfam" id="TIGR01494">
    <property type="entry name" value="ATPase_P-type"/>
    <property type="match status" value="1"/>
</dbReference>
<feature type="transmembrane region" description="Helical" evidence="13">
    <location>
        <begin position="400"/>
        <end position="423"/>
    </location>
</feature>
<comment type="caution">
    <text evidence="14">The sequence shown here is derived from an EMBL/GenBank/DDBJ whole genome shotgun (WGS) entry which is preliminary data.</text>
</comment>
<dbReference type="Gene3D" id="3.40.50.1000">
    <property type="entry name" value="HAD superfamily/HAD-like"/>
    <property type="match status" value="1"/>
</dbReference>
<dbReference type="InterPro" id="IPR001757">
    <property type="entry name" value="P_typ_ATPase"/>
</dbReference>
<keyword evidence="10" id="KW-0186">Copper</keyword>
<dbReference type="SFLD" id="SFLDF00027">
    <property type="entry name" value="p-type_atpase"/>
    <property type="match status" value="1"/>
</dbReference>
<keyword evidence="13" id="KW-0547">Nucleotide-binding</keyword>
<feature type="transmembrane region" description="Helical" evidence="13">
    <location>
        <begin position="374"/>
        <end position="394"/>
    </location>
</feature>
<evidence type="ECO:0000256" key="6">
    <source>
        <dbReference type="ARBA" id="ARBA00022737"/>
    </source>
</evidence>
<dbReference type="InterPro" id="IPR036412">
    <property type="entry name" value="HAD-like_sf"/>
</dbReference>
<dbReference type="PROSITE" id="PS00154">
    <property type="entry name" value="ATPASE_E1_E2"/>
    <property type="match status" value="1"/>
</dbReference>
<evidence type="ECO:0000256" key="5">
    <source>
        <dbReference type="ARBA" id="ARBA00022723"/>
    </source>
</evidence>
<dbReference type="AlphaFoldDB" id="A0A2K3NAZ7"/>
<dbReference type="GO" id="GO:0016020">
    <property type="term" value="C:membrane"/>
    <property type="evidence" value="ECO:0007669"/>
    <property type="project" value="UniProtKB-SubCell"/>
</dbReference>
<dbReference type="NCBIfam" id="TIGR01525">
    <property type="entry name" value="ATPase-IB_hvy"/>
    <property type="match status" value="1"/>
</dbReference>
<organism evidence="14 15">
    <name type="scientific">Trifolium pratense</name>
    <name type="common">Red clover</name>
    <dbReference type="NCBI Taxonomy" id="57577"/>
    <lineage>
        <taxon>Eukaryota</taxon>
        <taxon>Viridiplantae</taxon>
        <taxon>Streptophyta</taxon>
        <taxon>Embryophyta</taxon>
        <taxon>Tracheophyta</taxon>
        <taxon>Spermatophyta</taxon>
        <taxon>Magnoliopsida</taxon>
        <taxon>eudicotyledons</taxon>
        <taxon>Gunneridae</taxon>
        <taxon>Pentapetalae</taxon>
        <taxon>rosids</taxon>
        <taxon>fabids</taxon>
        <taxon>Fabales</taxon>
        <taxon>Fabaceae</taxon>
        <taxon>Papilionoideae</taxon>
        <taxon>50 kb inversion clade</taxon>
        <taxon>NPAAA clade</taxon>
        <taxon>Hologalegina</taxon>
        <taxon>IRL clade</taxon>
        <taxon>Trifolieae</taxon>
        <taxon>Trifolium</taxon>
    </lineage>
</organism>
<dbReference type="Gene3D" id="3.40.1110.10">
    <property type="entry name" value="Calcium-transporting ATPase, cytoplasmic domain N"/>
    <property type="match status" value="2"/>
</dbReference>
<keyword evidence="7" id="KW-0187">Copper transport</keyword>
<keyword evidence="4 13" id="KW-0812">Transmembrane</keyword>
<keyword evidence="9 13" id="KW-1133">Transmembrane helix</keyword>
<dbReference type="PRINTS" id="PR00943">
    <property type="entry name" value="CUATPASE"/>
</dbReference>
<evidence type="ECO:0000313" key="15">
    <source>
        <dbReference type="Proteomes" id="UP000236291"/>
    </source>
</evidence>
<dbReference type="Proteomes" id="UP000236291">
    <property type="component" value="Unassembled WGS sequence"/>
</dbReference>
<evidence type="ECO:0000256" key="10">
    <source>
        <dbReference type="ARBA" id="ARBA00023008"/>
    </source>
</evidence>
<dbReference type="SFLD" id="SFLDG00002">
    <property type="entry name" value="C1.7:_P-type_atpase_like"/>
    <property type="match status" value="1"/>
</dbReference>
<evidence type="ECO:0000256" key="7">
    <source>
        <dbReference type="ARBA" id="ARBA00022796"/>
    </source>
</evidence>
<dbReference type="PANTHER" id="PTHR46594">
    <property type="entry name" value="P-TYPE CATION-TRANSPORTING ATPASE"/>
    <property type="match status" value="1"/>
</dbReference>
<gene>
    <name evidence="14" type="ORF">L195_g023492</name>
</gene>
<dbReference type="InterPro" id="IPR044492">
    <property type="entry name" value="P_typ_ATPase_HD_dom"/>
</dbReference>
<dbReference type="STRING" id="57577.A0A2K3NAZ7"/>
<dbReference type="EMBL" id="ASHM01018651">
    <property type="protein sequence ID" value="PNY00216.1"/>
    <property type="molecule type" value="Genomic_DNA"/>
</dbReference>
<feature type="transmembrane region" description="Helical" evidence="13">
    <location>
        <begin position="55"/>
        <end position="75"/>
    </location>
</feature>
<dbReference type="SUPFAM" id="SSF81665">
    <property type="entry name" value="Calcium ATPase, transmembrane domain M"/>
    <property type="match status" value="1"/>
</dbReference>
<dbReference type="ExpressionAtlas" id="A0A2K3NAZ7">
    <property type="expression patterns" value="baseline"/>
</dbReference>
<evidence type="ECO:0000256" key="1">
    <source>
        <dbReference type="ARBA" id="ARBA00004370"/>
    </source>
</evidence>
<dbReference type="PANTHER" id="PTHR46594:SF4">
    <property type="entry name" value="P-TYPE CATION-TRANSPORTING ATPASE"/>
    <property type="match status" value="1"/>
</dbReference>
<dbReference type="SFLD" id="SFLDS00003">
    <property type="entry name" value="Haloacid_Dehalogenase"/>
    <property type="match status" value="1"/>
</dbReference>
<evidence type="ECO:0000256" key="3">
    <source>
        <dbReference type="ARBA" id="ARBA00022448"/>
    </source>
</evidence>
<keyword evidence="12 13" id="KW-0472">Membrane</keyword>
<comment type="similarity">
    <text evidence="2 13">Belongs to the cation transport ATPase (P-type) (TC 3.A.3) family. Type IB subfamily.</text>
</comment>
<evidence type="ECO:0000313" key="14">
    <source>
        <dbReference type="EMBL" id="PNY00216.1"/>
    </source>
</evidence>
<dbReference type="GO" id="GO:0046872">
    <property type="term" value="F:metal ion binding"/>
    <property type="evidence" value="ECO:0007669"/>
    <property type="project" value="UniProtKB-KW"/>
</dbReference>
<keyword evidence="5 13" id="KW-0479">Metal-binding</keyword>
<keyword evidence="3" id="KW-0813">Transport</keyword>
<dbReference type="PRINTS" id="PR00119">
    <property type="entry name" value="CATATPASE"/>
</dbReference>
<dbReference type="GO" id="GO:0006825">
    <property type="term" value="P:copper ion transport"/>
    <property type="evidence" value="ECO:0007669"/>
    <property type="project" value="UniProtKB-KW"/>
</dbReference>
<dbReference type="GO" id="GO:0016887">
    <property type="term" value="F:ATP hydrolysis activity"/>
    <property type="evidence" value="ECO:0007669"/>
    <property type="project" value="InterPro"/>
</dbReference>
<dbReference type="Pfam" id="PF00702">
    <property type="entry name" value="Hydrolase"/>
    <property type="match status" value="1"/>
</dbReference>
<dbReference type="InterPro" id="IPR023299">
    <property type="entry name" value="ATPase_P-typ_cyto_dom_N"/>
</dbReference>
<dbReference type="GO" id="GO:0005524">
    <property type="term" value="F:ATP binding"/>
    <property type="evidence" value="ECO:0007669"/>
    <property type="project" value="UniProtKB-UniRule"/>
</dbReference>
<dbReference type="GO" id="GO:0019829">
    <property type="term" value="F:ATPase-coupled monoatomic cation transmembrane transporter activity"/>
    <property type="evidence" value="ECO:0007669"/>
    <property type="project" value="InterPro"/>
</dbReference>
<evidence type="ECO:0000256" key="4">
    <source>
        <dbReference type="ARBA" id="ARBA00022692"/>
    </source>
</evidence>
<accession>A0A2K3NAZ7</accession>
<evidence type="ECO:0000256" key="13">
    <source>
        <dbReference type="RuleBase" id="RU362081"/>
    </source>
</evidence>